<accession>A0A1I5QFJ1</accession>
<dbReference type="RefSeq" id="WP_075023376.1">
    <property type="nucleotide sequence ID" value="NZ_FOVH01000014.1"/>
</dbReference>
<gene>
    <name evidence="4" type="ORF">SAMN04489713_114111</name>
</gene>
<dbReference type="FunCoup" id="A0A1I5QFJ1">
    <property type="interactions" value="56"/>
</dbReference>
<dbReference type="InterPro" id="IPR052336">
    <property type="entry name" value="MlaD_Phospholipid_Transporter"/>
</dbReference>
<name>A0A1I5QFJ1_9ACTN</name>
<dbReference type="eggNOG" id="COG1463">
    <property type="taxonomic scope" value="Bacteria"/>
</dbReference>
<dbReference type="AlphaFoldDB" id="A0A1I5QFJ1"/>
<keyword evidence="5" id="KW-1185">Reference proteome</keyword>
<dbReference type="InterPro" id="IPR024516">
    <property type="entry name" value="Mce_C"/>
</dbReference>
<evidence type="ECO:0000259" key="2">
    <source>
        <dbReference type="Pfam" id="PF02470"/>
    </source>
</evidence>
<proteinExistence type="predicted"/>
<dbReference type="InterPro" id="IPR003399">
    <property type="entry name" value="Mce/MlaD"/>
</dbReference>
<evidence type="ECO:0000259" key="3">
    <source>
        <dbReference type="Pfam" id="PF11887"/>
    </source>
</evidence>
<sequence>MLTLVTRIKIVVFAVIAILVVGYIGVTYADLGRYVGMRGYYTVRLDLATAGGLFEGSAVSYRGVTVGKVGTLDLSRDGVIAELRIDDSSPKIPGNLQAVVANRSAVGEQYVDLRPAADSGPYLAQGSTIPRSVTVTPAPVNETLKSVNDLAASLPLDDTKVLIDELGLAFAGQGPHLQQLLDTSARFVSASDAAFPDSRALIHNGRAVLRTQNEMSAAFKAFASSSSLLARQLRDSDTDLRRLIAAGPGAANELSGLLRDLDPSLSVLLANLLTTARVGEPRQAAIEELLANLPNVAGVGSSIVSGGKLRLGLVNTFFNPQPCTRGYGKTRYRNGLDLSPAPGFNTGAHCAESPSTGINVRGAANAPREGVPAPAKPGTLSGAGTTDLLNSLGLTGLARPAPSGDLAALLGLGGPR</sequence>
<dbReference type="InterPro" id="IPR005693">
    <property type="entry name" value="Mce"/>
</dbReference>
<dbReference type="PANTHER" id="PTHR33371:SF16">
    <property type="entry name" value="MCE-FAMILY PROTEIN MCE3F"/>
    <property type="match status" value="1"/>
</dbReference>
<feature type="domain" description="Mammalian cell entry C-terminal" evidence="3">
    <location>
        <begin position="122"/>
        <end position="303"/>
    </location>
</feature>
<feature type="region of interest" description="Disordered" evidence="1">
    <location>
        <begin position="358"/>
        <end position="384"/>
    </location>
</feature>
<dbReference type="PANTHER" id="PTHR33371">
    <property type="entry name" value="INTERMEMBRANE PHOSPHOLIPID TRANSPORT SYSTEM BINDING PROTEIN MLAD-RELATED"/>
    <property type="match status" value="1"/>
</dbReference>
<dbReference type="Pfam" id="PF11887">
    <property type="entry name" value="Mce4_CUP1"/>
    <property type="match status" value="1"/>
</dbReference>
<evidence type="ECO:0000313" key="4">
    <source>
        <dbReference type="EMBL" id="SFP44897.1"/>
    </source>
</evidence>
<evidence type="ECO:0000256" key="1">
    <source>
        <dbReference type="SAM" id="MobiDB-lite"/>
    </source>
</evidence>
<dbReference type="NCBIfam" id="TIGR00996">
    <property type="entry name" value="Mtu_fam_mce"/>
    <property type="match status" value="1"/>
</dbReference>
<dbReference type="EMBL" id="FOVH01000014">
    <property type="protein sequence ID" value="SFP44897.1"/>
    <property type="molecule type" value="Genomic_DNA"/>
</dbReference>
<dbReference type="STRING" id="1993.SAMN04489713_114111"/>
<feature type="domain" description="Mce/MlaD" evidence="2">
    <location>
        <begin position="40"/>
        <end position="115"/>
    </location>
</feature>
<reference evidence="4 5" key="1">
    <citation type="submission" date="2016-10" db="EMBL/GenBank/DDBJ databases">
        <authorList>
            <person name="de Groot N.N."/>
        </authorList>
    </citation>
    <scope>NUCLEOTIDE SEQUENCE [LARGE SCALE GENOMIC DNA]</scope>
    <source>
        <strain evidence="4 5">DSM 43067</strain>
    </source>
</reference>
<organism evidence="4 5">
    <name type="scientific">Actinomadura madurae</name>
    <dbReference type="NCBI Taxonomy" id="1993"/>
    <lineage>
        <taxon>Bacteria</taxon>
        <taxon>Bacillati</taxon>
        <taxon>Actinomycetota</taxon>
        <taxon>Actinomycetes</taxon>
        <taxon>Streptosporangiales</taxon>
        <taxon>Thermomonosporaceae</taxon>
        <taxon>Actinomadura</taxon>
    </lineage>
</organism>
<dbReference type="GO" id="GO:0005576">
    <property type="term" value="C:extracellular region"/>
    <property type="evidence" value="ECO:0007669"/>
    <property type="project" value="TreeGrafter"/>
</dbReference>
<dbReference type="InParanoid" id="A0A1I5QFJ1"/>
<dbReference type="Pfam" id="PF02470">
    <property type="entry name" value="MlaD"/>
    <property type="match status" value="1"/>
</dbReference>
<protein>
    <submittedName>
        <fullName evidence="4">Phospholipid/cholesterol/gamma-HCH transport system substrate-binding protein</fullName>
    </submittedName>
</protein>
<dbReference type="Proteomes" id="UP000183413">
    <property type="component" value="Unassembled WGS sequence"/>
</dbReference>
<evidence type="ECO:0000313" key="5">
    <source>
        <dbReference type="Proteomes" id="UP000183413"/>
    </source>
</evidence>